<dbReference type="NCBIfam" id="TIGR00035">
    <property type="entry name" value="asp_race"/>
    <property type="match status" value="1"/>
</dbReference>
<dbReference type="EMBL" id="BRXY01000101">
    <property type="protein sequence ID" value="GMH65443.1"/>
    <property type="molecule type" value="Genomic_DNA"/>
</dbReference>
<comment type="similarity">
    <text evidence="1">Belongs to the aspartate/glutamate racemases family.</text>
</comment>
<dbReference type="SUPFAM" id="SSF53681">
    <property type="entry name" value="Aspartate/glutamate racemase"/>
    <property type="match status" value="2"/>
</dbReference>
<evidence type="ECO:0000256" key="1">
    <source>
        <dbReference type="ARBA" id="ARBA00007847"/>
    </source>
</evidence>
<accession>A0A9W7E7G1</accession>
<dbReference type="Pfam" id="PF01177">
    <property type="entry name" value="Asp_Glu_race"/>
    <property type="match status" value="1"/>
</dbReference>
<keyword evidence="4" id="KW-1185">Reference proteome</keyword>
<keyword evidence="2" id="KW-0413">Isomerase</keyword>
<dbReference type="Gene3D" id="3.40.50.1860">
    <property type="match status" value="2"/>
</dbReference>
<dbReference type="Proteomes" id="UP001165085">
    <property type="component" value="Unassembled WGS sequence"/>
</dbReference>
<dbReference type="InterPro" id="IPR015942">
    <property type="entry name" value="Asp/Glu/hydantoin_racemase"/>
</dbReference>
<dbReference type="GO" id="GO:0047661">
    <property type="term" value="F:amino-acid racemase activity"/>
    <property type="evidence" value="ECO:0007669"/>
    <property type="project" value="InterPro"/>
</dbReference>
<evidence type="ECO:0008006" key="5">
    <source>
        <dbReference type="Google" id="ProtNLM"/>
    </source>
</evidence>
<dbReference type="PANTHER" id="PTHR21198">
    <property type="entry name" value="GLUTAMATE RACEMASE"/>
    <property type="match status" value="1"/>
</dbReference>
<dbReference type="InterPro" id="IPR004380">
    <property type="entry name" value="Asp_race"/>
</dbReference>
<comment type="caution">
    <text evidence="3">The sequence shown here is derived from an EMBL/GenBank/DDBJ whole genome shotgun (WGS) entry which is preliminary data.</text>
</comment>
<gene>
    <name evidence="3" type="ORF">TrST_g10138</name>
</gene>
<evidence type="ECO:0000256" key="2">
    <source>
        <dbReference type="ARBA" id="ARBA00023235"/>
    </source>
</evidence>
<reference evidence="4" key="1">
    <citation type="journal article" date="2023" name="Commun. Biol.">
        <title>Genome analysis of Parmales, the sister group of diatoms, reveals the evolutionary specialization of diatoms from phago-mixotrophs to photoautotrophs.</title>
        <authorList>
            <person name="Ban H."/>
            <person name="Sato S."/>
            <person name="Yoshikawa S."/>
            <person name="Yamada K."/>
            <person name="Nakamura Y."/>
            <person name="Ichinomiya M."/>
            <person name="Sato N."/>
            <person name="Blanc-Mathieu R."/>
            <person name="Endo H."/>
            <person name="Kuwata A."/>
            <person name="Ogata H."/>
        </authorList>
    </citation>
    <scope>NUCLEOTIDE SEQUENCE [LARGE SCALE GENOMIC DNA]</scope>
    <source>
        <strain evidence="4">NIES 3701</strain>
    </source>
</reference>
<name>A0A9W7E7G1_9STRA</name>
<dbReference type="PROSITE" id="PS00924">
    <property type="entry name" value="ASP_GLU_RACEMASE_2"/>
    <property type="match status" value="1"/>
</dbReference>
<dbReference type="InterPro" id="IPR001920">
    <property type="entry name" value="Asp/Glu_race"/>
</dbReference>
<dbReference type="InterPro" id="IPR033134">
    <property type="entry name" value="Asp/Glu_racemase_AS_2"/>
</dbReference>
<evidence type="ECO:0000313" key="3">
    <source>
        <dbReference type="EMBL" id="GMH65443.1"/>
    </source>
</evidence>
<dbReference type="AlphaFoldDB" id="A0A9W7E7G1"/>
<proteinExistence type="inferred from homology"/>
<evidence type="ECO:0000313" key="4">
    <source>
        <dbReference type="Proteomes" id="UP001165085"/>
    </source>
</evidence>
<sequence>MATSDQHVGIIGGMGPDAGIEFCALLLRKTRAMASASRDQEHLHITLESNPKISNRNDAIERGVGVDEVNAQMEAAAAALTACDFVVLVCNTAHYFQPAVMRGLSGTRFLSIIDVCLAKVEAHFTAVGASTPVGIIGGKGCMVGRVYQDALTKKGMEYFVLDEANQDVAMEAIYLVKQGKVEEARVAFKPVLDLMVSEGVKTIILGCTEIPIIIRENFKLPEGVAFFDSCDLLADAVVRVAKNMSTIEEITS</sequence>
<protein>
    <recommendedName>
        <fullName evidence="5">Aspartate racemase</fullName>
    </recommendedName>
</protein>
<dbReference type="OrthoDB" id="187836at2759"/>
<organism evidence="3 4">
    <name type="scientific">Triparma strigata</name>
    <dbReference type="NCBI Taxonomy" id="1606541"/>
    <lineage>
        <taxon>Eukaryota</taxon>
        <taxon>Sar</taxon>
        <taxon>Stramenopiles</taxon>
        <taxon>Ochrophyta</taxon>
        <taxon>Bolidophyceae</taxon>
        <taxon>Parmales</taxon>
        <taxon>Triparmaceae</taxon>
        <taxon>Triparma</taxon>
    </lineage>
</organism>
<dbReference type="PANTHER" id="PTHR21198:SF7">
    <property type="entry name" value="ASPARTATE-GLUTAMATE RACEMASE FAMILY"/>
    <property type="match status" value="1"/>
</dbReference>